<evidence type="ECO:0000256" key="13">
    <source>
        <dbReference type="SAM" id="MobiDB-lite"/>
    </source>
</evidence>
<evidence type="ECO:0000256" key="9">
    <source>
        <dbReference type="ARBA" id="ARBA00023204"/>
    </source>
</evidence>
<dbReference type="SUPFAM" id="SSF55811">
    <property type="entry name" value="Nudix"/>
    <property type="match status" value="1"/>
</dbReference>
<protein>
    <recommendedName>
        <fullName evidence="11">8-oxo-dGTP diphosphatase</fullName>
        <ecNumber evidence="11">3.6.1.55</ecNumber>
    </recommendedName>
</protein>
<evidence type="ECO:0000259" key="14">
    <source>
        <dbReference type="PROSITE" id="PS51462"/>
    </source>
</evidence>
<dbReference type="GO" id="GO:0044716">
    <property type="term" value="F:8-oxo-GDP phosphatase activity"/>
    <property type="evidence" value="ECO:0007669"/>
    <property type="project" value="TreeGrafter"/>
</dbReference>
<keyword evidence="6" id="KW-0227">DNA damage</keyword>
<evidence type="ECO:0000313" key="15">
    <source>
        <dbReference type="EMBL" id="GAB96043.1"/>
    </source>
</evidence>
<keyword evidence="4" id="KW-0235">DNA replication</keyword>
<dbReference type="GO" id="GO:0046872">
    <property type="term" value="F:metal ion binding"/>
    <property type="evidence" value="ECO:0007669"/>
    <property type="project" value="UniProtKB-KW"/>
</dbReference>
<feature type="compositionally biased region" description="Acidic residues" evidence="13">
    <location>
        <begin position="14"/>
        <end position="23"/>
    </location>
</feature>
<dbReference type="STRING" id="1184609.KILIM_031_00150"/>
<evidence type="ECO:0000256" key="6">
    <source>
        <dbReference type="ARBA" id="ARBA00022763"/>
    </source>
</evidence>
<dbReference type="eggNOG" id="COG0494">
    <property type="taxonomic scope" value="Bacteria"/>
</dbReference>
<comment type="similarity">
    <text evidence="2 12">Belongs to the Nudix hydrolase family.</text>
</comment>
<dbReference type="EMBL" id="BAHD01000031">
    <property type="protein sequence ID" value="GAB96043.1"/>
    <property type="molecule type" value="Genomic_DNA"/>
</dbReference>
<dbReference type="PROSITE" id="PS51462">
    <property type="entry name" value="NUDIX"/>
    <property type="match status" value="1"/>
</dbReference>
<dbReference type="GO" id="GO:0035539">
    <property type="term" value="F:8-oxo-7,8-dihydrodeoxyguanosine triphosphate pyrophosphatase activity"/>
    <property type="evidence" value="ECO:0007669"/>
    <property type="project" value="UniProtKB-EC"/>
</dbReference>
<comment type="cofactor">
    <cofactor evidence="1">
        <name>Mg(2+)</name>
        <dbReference type="ChEBI" id="CHEBI:18420"/>
    </cofactor>
</comment>
<name>K6VII3_9MICO</name>
<evidence type="ECO:0000256" key="3">
    <source>
        <dbReference type="ARBA" id="ARBA00022457"/>
    </source>
</evidence>
<evidence type="ECO:0000313" key="16">
    <source>
        <dbReference type="Proteomes" id="UP000008366"/>
    </source>
</evidence>
<dbReference type="PANTHER" id="PTHR47707:SF1">
    <property type="entry name" value="NUDIX HYDROLASE FAMILY PROTEIN"/>
    <property type="match status" value="1"/>
</dbReference>
<dbReference type="InterPro" id="IPR020084">
    <property type="entry name" value="NUDIX_hydrolase_CS"/>
</dbReference>
<proteinExistence type="inferred from homology"/>
<dbReference type="InterPro" id="IPR047127">
    <property type="entry name" value="MutT-like"/>
</dbReference>
<dbReference type="PRINTS" id="PR00502">
    <property type="entry name" value="NUDIXFAMILY"/>
</dbReference>
<keyword evidence="8" id="KW-0460">Magnesium</keyword>
<evidence type="ECO:0000256" key="5">
    <source>
        <dbReference type="ARBA" id="ARBA00022723"/>
    </source>
</evidence>
<keyword evidence="3" id="KW-0515">Mutator protein</keyword>
<dbReference type="Proteomes" id="UP000008366">
    <property type="component" value="Unassembled WGS sequence"/>
</dbReference>
<evidence type="ECO:0000256" key="11">
    <source>
        <dbReference type="ARBA" id="ARBA00038905"/>
    </source>
</evidence>
<dbReference type="GO" id="GO:0044715">
    <property type="term" value="F:8-oxo-dGDP phosphatase activity"/>
    <property type="evidence" value="ECO:0007669"/>
    <property type="project" value="TreeGrafter"/>
</dbReference>
<gene>
    <name evidence="15" type="ORF">KILIM_031_00150</name>
</gene>
<evidence type="ECO:0000256" key="8">
    <source>
        <dbReference type="ARBA" id="ARBA00022842"/>
    </source>
</evidence>
<dbReference type="GO" id="GO:0006281">
    <property type="term" value="P:DNA repair"/>
    <property type="evidence" value="ECO:0007669"/>
    <property type="project" value="UniProtKB-KW"/>
</dbReference>
<keyword evidence="16" id="KW-1185">Reference proteome</keyword>
<comment type="catalytic activity">
    <reaction evidence="10">
        <text>8-oxo-dGTP + H2O = 8-oxo-dGMP + diphosphate + H(+)</text>
        <dbReference type="Rhea" id="RHEA:31575"/>
        <dbReference type="ChEBI" id="CHEBI:15377"/>
        <dbReference type="ChEBI" id="CHEBI:15378"/>
        <dbReference type="ChEBI" id="CHEBI:33019"/>
        <dbReference type="ChEBI" id="CHEBI:63224"/>
        <dbReference type="ChEBI" id="CHEBI:77896"/>
        <dbReference type="EC" id="3.6.1.55"/>
    </reaction>
</comment>
<keyword evidence="9" id="KW-0234">DNA repair</keyword>
<keyword evidence="5" id="KW-0479">Metal-binding</keyword>
<dbReference type="GO" id="GO:0006260">
    <property type="term" value="P:DNA replication"/>
    <property type="evidence" value="ECO:0007669"/>
    <property type="project" value="UniProtKB-KW"/>
</dbReference>
<reference evidence="15 16" key="1">
    <citation type="submission" date="2012-08" db="EMBL/GenBank/DDBJ databases">
        <title>Whole genome shotgun sequence of Kineosphaera limosa NBRC 100340.</title>
        <authorList>
            <person name="Yoshida I."/>
            <person name="Isaki S."/>
            <person name="Hosoyama A."/>
            <person name="Tsuchikane K."/>
            <person name="Katsumata H."/>
            <person name="Ando Y."/>
            <person name="Ohji S."/>
            <person name="Hamada M."/>
            <person name="Tamura T."/>
            <person name="Yamazoe A."/>
            <person name="Yamazaki S."/>
            <person name="Fujita N."/>
        </authorList>
    </citation>
    <scope>NUCLEOTIDE SEQUENCE [LARGE SCALE GENOMIC DNA]</scope>
    <source>
        <strain evidence="15 16">NBRC 100340</strain>
    </source>
</reference>
<dbReference type="EC" id="3.6.1.55" evidence="11"/>
<evidence type="ECO:0000256" key="1">
    <source>
        <dbReference type="ARBA" id="ARBA00001946"/>
    </source>
</evidence>
<evidence type="ECO:0000256" key="7">
    <source>
        <dbReference type="ARBA" id="ARBA00022801"/>
    </source>
</evidence>
<dbReference type="PROSITE" id="PS00893">
    <property type="entry name" value="NUDIX_BOX"/>
    <property type="match status" value="1"/>
</dbReference>
<feature type="domain" description="Nudix hydrolase" evidence="14">
    <location>
        <begin position="29"/>
        <end position="164"/>
    </location>
</feature>
<dbReference type="Gene3D" id="3.90.79.10">
    <property type="entry name" value="Nucleoside Triphosphate Pyrophosphohydrolase"/>
    <property type="match status" value="1"/>
</dbReference>
<evidence type="ECO:0000256" key="4">
    <source>
        <dbReference type="ARBA" id="ARBA00022705"/>
    </source>
</evidence>
<sequence length="164" mass="17877">MPQTGAVPPTLPADEPDQPTADDDGPRPQAVDVVGVAIVDDLDAPQRLLAARRTEPPALAGFWELPGGKVEPGESWQEALHREIAEEIGVRIELGPIVAGPLPDLRWQLSPRHRIAVWMAQIADGEPQALDEHDEVRWLTKGTLHDVPWLEGDVPIVDAIAADW</sequence>
<dbReference type="GO" id="GO:0008413">
    <property type="term" value="F:8-oxo-7,8-dihydroguanosine triphosphate pyrophosphatase activity"/>
    <property type="evidence" value="ECO:0007669"/>
    <property type="project" value="TreeGrafter"/>
</dbReference>
<evidence type="ECO:0000256" key="10">
    <source>
        <dbReference type="ARBA" id="ARBA00035861"/>
    </source>
</evidence>
<accession>K6VII3</accession>
<dbReference type="PANTHER" id="PTHR47707">
    <property type="entry name" value="8-OXO-DGTP DIPHOSPHATASE"/>
    <property type="match status" value="1"/>
</dbReference>
<keyword evidence="7 12" id="KW-0378">Hydrolase</keyword>
<dbReference type="Pfam" id="PF00293">
    <property type="entry name" value="NUDIX"/>
    <property type="match status" value="1"/>
</dbReference>
<dbReference type="InterPro" id="IPR000086">
    <property type="entry name" value="NUDIX_hydrolase_dom"/>
</dbReference>
<dbReference type="CDD" id="cd03425">
    <property type="entry name" value="NUDIX_MutT_NudA_like"/>
    <property type="match status" value="1"/>
</dbReference>
<dbReference type="InterPro" id="IPR020476">
    <property type="entry name" value="Nudix_hydrolase"/>
</dbReference>
<evidence type="ECO:0000256" key="12">
    <source>
        <dbReference type="RuleBase" id="RU003476"/>
    </source>
</evidence>
<organism evidence="15 16">
    <name type="scientific">Kineosphaera limosa NBRC 100340</name>
    <dbReference type="NCBI Taxonomy" id="1184609"/>
    <lineage>
        <taxon>Bacteria</taxon>
        <taxon>Bacillati</taxon>
        <taxon>Actinomycetota</taxon>
        <taxon>Actinomycetes</taxon>
        <taxon>Micrococcales</taxon>
        <taxon>Dermatophilaceae</taxon>
        <taxon>Kineosphaera</taxon>
    </lineage>
</organism>
<comment type="caution">
    <text evidence="15">The sequence shown here is derived from an EMBL/GenBank/DDBJ whole genome shotgun (WGS) entry which is preliminary data.</text>
</comment>
<evidence type="ECO:0000256" key="2">
    <source>
        <dbReference type="ARBA" id="ARBA00005582"/>
    </source>
</evidence>
<feature type="region of interest" description="Disordered" evidence="13">
    <location>
        <begin position="1"/>
        <end position="30"/>
    </location>
</feature>
<dbReference type="InterPro" id="IPR015797">
    <property type="entry name" value="NUDIX_hydrolase-like_dom_sf"/>
</dbReference>
<dbReference type="AlphaFoldDB" id="K6VII3"/>